<dbReference type="PANTHER" id="PTHR43162:SF1">
    <property type="entry name" value="PRESTALK A DIFFERENTIATION PROTEIN A"/>
    <property type="match status" value="1"/>
</dbReference>
<dbReference type="KEGG" id="parb:CJU94_34085"/>
<evidence type="ECO:0000313" key="3">
    <source>
        <dbReference type="Proteomes" id="UP000215158"/>
    </source>
</evidence>
<protein>
    <submittedName>
        <fullName evidence="2">NAD(P)-dependent oxidoreductase</fullName>
    </submittedName>
</protein>
<accession>A0A248VW62</accession>
<dbReference type="InterPro" id="IPR051604">
    <property type="entry name" value="Ergot_Alk_Oxidoreductase"/>
</dbReference>
<reference evidence="2 3" key="1">
    <citation type="submission" date="2017-08" db="EMBL/GenBank/DDBJ databases">
        <title>Identification and genetic characteristics of simultaneous BTEX- and naphthalene-degrading Paraburkholderia sp. BN5 isolated from petroleum-contaminated soil.</title>
        <authorList>
            <person name="Lee Y."/>
            <person name="Jeon C.O."/>
        </authorList>
    </citation>
    <scope>NUCLEOTIDE SEQUENCE [LARGE SCALE GENOMIC DNA]</scope>
    <source>
        <strain evidence="2 3">BN5</strain>
        <plasmid evidence="2 3">pBN1</plasmid>
    </source>
</reference>
<evidence type="ECO:0000313" key="2">
    <source>
        <dbReference type="EMBL" id="ASW03238.1"/>
    </source>
</evidence>
<feature type="domain" description="NmrA-like" evidence="1">
    <location>
        <begin position="13"/>
        <end position="228"/>
    </location>
</feature>
<dbReference type="RefSeq" id="WP_095423067.1">
    <property type="nucleotide sequence ID" value="NZ_CP022991.1"/>
</dbReference>
<dbReference type="OrthoDB" id="9798669at2"/>
<dbReference type="InterPro" id="IPR036291">
    <property type="entry name" value="NAD(P)-bd_dom_sf"/>
</dbReference>
<dbReference type="AlphaFoldDB" id="A0A248VW62"/>
<dbReference type="Pfam" id="PF05368">
    <property type="entry name" value="NmrA"/>
    <property type="match status" value="1"/>
</dbReference>
<dbReference type="Proteomes" id="UP000215158">
    <property type="component" value="Plasmid pBN1"/>
</dbReference>
<dbReference type="EMBL" id="CP022991">
    <property type="protein sequence ID" value="ASW03238.1"/>
    <property type="molecule type" value="Genomic_DNA"/>
</dbReference>
<organism evidence="2 3">
    <name type="scientific">Paraburkholderia aromaticivorans</name>
    <dbReference type="NCBI Taxonomy" id="2026199"/>
    <lineage>
        <taxon>Bacteria</taxon>
        <taxon>Pseudomonadati</taxon>
        <taxon>Pseudomonadota</taxon>
        <taxon>Betaproteobacteria</taxon>
        <taxon>Burkholderiales</taxon>
        <taxon>Burkholderiaceae</taxon>
        <taxon>Paraburkholderia</taxon>
    </lineage>
</organism>
<sequence>MLNQTVQGSRNLRIAVAGATGRVGATLIDRLGTDPVDVIALTRQNATAQFASKVAVTTVDFERPATLEEALRGVDKLFVAHGTSARQVENEISLIDAAVAAGVRHIVKLSVMGPATRLNPFAWHMQIEAHLARQPVASTALRPTTFADVLKRAGAHVAAGNWAGAAGAGSVNFIDTRDVAEAARVALLENMADQSQRAYHLSGPRNWTMPEVAQELSHLLGRPVVYNDRSPTEHRAALLADGLPPLVADLLLGLDRLVRESALAETTSTFERLTGKRPRSLSDWLRENIAVFQR</sequence>
<dbReference type="Gene3D" id="3.90.25.10">
    <property type="entry name" value="UDP-galactose 4-epimerase, domain 1"/>
    <property type="match status" value="1"/>
</dbReference>
<geneLocation type="plasmid" evidence="2 3">
    <name>pBN1</name>
</geneLocation>
<keyword evidence="3" id="KW-1185">Reference proteome</keyword>
<proteinExistence type="predicted"/>
<dbReference type="Gene3D" id="3.40.50.720">
    <property type="entry name" value="NAD(P)-binding Rossmann-like Domain"/>
    <property type="match status" value="1"/>
</dbReference>
<dbReference type="SUPFAM" id="SSF51735">
    <property type="entry name" value="NAD(P)-binding Rossmann-fold domains"/>
    <property type="match status" value="1"/>
</dbReference>
<keyword evidence="2" id="KW-0614">Plasmid</keyword>
<dbReference type="PANTHER" id="PTHR43162">
    <property type="match status" value="1"/>
</dbReference>
<gene>
    <name evidence="2" type="ORF">CJU94_34085</name>
</gene>
<name>A0A248VW62_9BURK</name>
<dbReference type="InterPro" id="IPR008030">
    <property type="entry name" value="NmrA-like"/>
</dbReference>
<evidence type="ECO:0000259" key="1">
    <source>
        <dbReference type="Pfam" id="PF05368"/>
    </source>
</evidence>